<dbReference type="EMBL" id="ML122280">
    <property type="protein sequence ID" value="RPD57543.1"/>
    <property type="molecule type" value="Genomic_DNA"/>
</dbReference>
<name>A0A5C2S1Y2_9APHY</name>
<dbReference type="OrthoDB" id="75724at2759"/>
<dbReference type="STRING" id="1328759.A0A5C2S1Y2"/>
<sequence length="126" mass="14378">MFALQTRATWACQSILALSLHTTRPCRCPASANILPMRYLFPTRLRNLPTQSTLRSPSPSSRARSLNVAYAKDMLVSMLKWRGKFKIDEIVHENFDAELFGKLGVVYGKDREATRSTTNCMARRRI</sequence>
<dbReference type="Proteomes" id="UP000313359">
    <property type="component" value="Unassembled WGS sequence"/>
</dbReference>
<dbReference type="AlphaFoldDB" id="A0A5C2S1Y2"/>
<proteinExistence type="predicted"/>
<accession>A0A5C2S1Y2</accession>
<reference evidence="1" key="1">
    <citation type="journal article" date="2018" name="Genome Biol. Evol.">
        <title>Genomics and development of Lentinus tigrinus, a white-rot wood-decaying mushroom with dimorphic fruiting bodies.</title>
        <authorList>
            <person name="Wu B."/>
            <person name="Xu Z."/>
            <person name="Knudson A."/>
            <person name="Carlson A."/>
            <person name="Chen N."/>
            <person name="Kovaka S."/>
            <person name="LaButti K."/>
            <person name="Lipzen A."/>
            <person name="Pennachio C."/>
            <person name="Riley R."/>
            <person name="Schakwitz W."/>
            <person name="Umezawa K."/>
            <person name="Ohm R.A."/>
            <person name="Grigoriev I.V."/>
            <person name="Nagy L.G."/>
            <person name="Gibbons J."/>
            <person name="Hibbett D."/>
        </authorList>
    </citation>
    <scope>NUCLEOTIDE SEQUENCE [LARGE SCALE GENOMIC DNA]</scope>
    <source>
        <strain evidence="1">ALCF2SS1-6</strain>
    </source>
</reference>
<dbReference type="SUPFAM" id="SSF46938">
    <property type="entry name" value="CRAL/TRIO N-terminal domain"/>
    <property type="match status" value="1"/>
</dbReference>
<protein>
    <recommendedName>
        <fullName evidence="3">CRAL/TRIO N-terminal domain-containing protein</fullName>
    </recommendedName>
</protein>
<evidence type="ECO:0000313" key="1">
    <source>
        <dbReference type="EMBL" id="RPD57543.1"/>
    </source>
</evidence>
<evidence type="ECO:0008006" key="3">
    <source>
        <dbReference type="Google" id="ProtNLM"/>
    </source>
</evidence>
<gene>
    <name evidence="1" type="ORF">L227DRAFT_577844</name>
</gene>
<organism evidence="1 2">
    <name type="scientific">Lentinus tigrinus ALCF2SS1-6</name>
    <dbReference type="NCBI Taxonomy" id="1328759"/>
    <lineage>
        <taxon>Eukaryota</taxon>
        <taxon>Fungi</taxon>
        <taxon>Dikarya</taxon>
        <taxon>Basidiomycota</taxon>
        <taxon>Agaricomycotina</taxon>
        <taxon>Agaricomycetes</taxon>
        <taxon>Polyporales</taxon>
        <taxon>Polyporaceae</taxon>
        <taxon>Lentinus</taxon>
    </lineage>
</organism>
<evidence type="ECO:0000313" key="2">
    <source>
        <dbReference type="Proteomes" id="UP000313359"/>
    </source>
</evidence>
<dbReference type="InterPro" id="IPR036273">
    <property type="entry name" value="CRAL/TRIO_N_dom_sf"/>
</dbReference>
<dbReference type="Gene3D" id="3.40.525.10">
    <property type="entry name" value="CRAL-TRIO lipid binding domain"/>
    <property type="match status" value="1"/>
</dbReference>
<keyword evidence="2" id="KW-1185">Reference proteome</keyword>
<dbReference type="InterPro" id="IPR036865">
    <property type="entry name" value="CRAL-TRIO_dom_sf"/>
</dbReference>